<proteinExistence type="predicted"/>
<dbReference type="PANTHER" id="PTHR21712">
    <property type="entry name" value="PRE-RRNA-PROCESSING PROTEIN FHL1"/>
    <property type="match status" value="1"/>
</dbReference>
<dbReference type="SUPFAM" id="SSF46785">
    <property type="entry name" value="Winged helix' DNA-binding domain"/>
    <property type="match status" value="1"/>
</dbReference>
<dbReference type="InterPro" id="IPR036390">
    <property type="entry name" value="WH_DNA-bd_sf"/>
</dbReference>
<dbReference type="GO" id="GO:0005634">
    <property type="term" value="C:nucleus"/>
    <property type="evidence" value="ECO:0007669"/>
    <property type="project" value="UniProtKB-SubCell"/>
</dbReference>
<feature type="domain" description="Fork-head" evidence="6">
    <location>
        <begin position="635"/>
        <end position="723"/>
    </location>
</feature>
<dbReference type="InterPro" id="IPR008984">
    <property type="entry name" value="SMAD_FHA_dom_sf"/>
</dbReference>
<feature type="compositionally biased region" description="Polar residues" evidence="4">
    <location>
        <begin position="28"/>
        <end position="45"/>
    </location>
</feature>
<dbReference type="Pfam" id="PF00498">
    <property type="entry name" value="FHA"/>
    <property type="match status" value="1"/>
</dbReference>
<comment type="subcellular location">
    <subcellularLocation>
        <location evidence="3">Nucleus</location>
    </subcellularLocation>
</comment>
<dbReference type="PROSITE" id="PS50006">
    <property type="entry name" value="FHA_DOMAIN"/>
    <property type="match status" value="1"/>
</dbReference>
<comment type="caution">
    <text evidence="7">The sequence shown here is derived from an EMBL/GenBank/DDBJ whole genome shotgun (WGS) entry which is preliminary data.</text>
</comment>
<dbReference type="InterPro" id="IPR036388">
    <property type="entry name" value="WH-like_DNA-bd_sf"/>
</dbReference>
<dbReference type="PROSITE" id="PS50039">
    <property type="entry name" value="FORK_HEAD_3"/>
    <property type="match status" value="1"/>
</dbReference>
<feature type="domain" description="FHA" evidence="5">
    <location>
        <begin position="341"/>
        <end position="376"/>
    </location>
</feature>
<dbReference type="InterPro" id="IPR000253">
    <property type="entry name" value="FHA_dom"/>
</dbReference>
<accession>A0A8H3EGQ5</accession>
<dbReference type="Pfam" id="PF00250">
    <property type="entry name" value="Forkhead"/>
    <property type="match status" value="1"/>
</dbReference>
<evidence type="ECO:0000256" key="1">
    <source>
        <dbReference type="ARBA" id="ARBA00023125"/>
    </source>
</evidence>
<dbReference type="SMART" id="SM00339">
    <property type="entry name" value="FH"/>
    <property type="match status" value="1"/>
</dbReference>
<feature type="compositionally biased region" description="Basic and acidic residues" evidence="4">
    <location>
        <begin position="511"/>
        <end position="530"/>
    </location>
</feature>
<evidence type="ECO:0000259" key="5">
    <source>
        <dbReference type="PROSITE" id="PS50006"/>
    </source>
</evidence>
<feature type="region of interest" description="Disordered" evidence="4">
    <location>
        <begin position="201"/>
        <end position="233"/>
    </location>
</feature>
<keyword evidence="2 3" id="KW-0539">Nucleus</keyword>
<gene>
    <name evidence="7" type="ORF">IMSHALPRED_005386</name>
</gene>
<feature type="compositionally biased region" description="Polar residues" evidence="4">
    <location>
        <begin position="804"/>
        <end position="821"/>
    </location>
</feature>
<feature type="compositionally biased region" description="Low complexity" evidence="4">
    <location>
        <begin position="269"/>
        <end position="282"/>
    </location>
</feature>
<feature type="compositionally biased region" description="Basic and acidic residues" evidence="4">
    <location>
        <begin position="17"/>
        <end position="27"/>
    </location>
</feature>
<feature type="DNA-binding region" description="Fork-head" evidence="3">
    <location>
        <begin position="635"/>
        <end position="723"/>
    </location>
</feature>
<feature type="region of interest" description="Disordered" evidence="4">
    <location>
        <begin position="253"/>
        <end position="286"/>
    </location>
</feature>
<feature type="compositionally biased region" description="Pro residues" evidence="4">
    <location>
        <begin position="724"/>
        <end position="738"/>
    </location>
</feature>
<dbReference type="Gene3D" id="1.10.10.10">
    <property type="entry name" value="Winged helix-like DNA-binding domain superfamily/Winged helix DNA-binding domain"/>
    <property type="match status" value="1"/>
</dbReference>
<dbReference type="Gene3D" id="2.60.200.20">
    <property type="match status" value="1"/>
</dbReference>
<sequence length="1042" mass="112075">MEDESSEGAAQTQPEIPHQKPGSESRDTMSNIGAQAGSILQQVAQEASKAAERPNGFNIYEEKEPDDPSFNSITHIPKQDLQRLPQDYPSIDATSGTPTTSLAAIAGDTAMEGDAGYGIVPFPDIEEEQQALGDNAHSWMGATIGGGSFGGSQQNEASSIVDTEQHQIQAFAKLEFDDGEFYMNTYAVEIGRDVHAARQTADIPARQDTETKFRKRSASAGGSIASSKVRHRNGQNIASSVASESGGVIAIDHYESEPTTKPRSRKPKSWSSSSQQLSRKSSMLLPSGKTNYNALAMASLMGHDPGANGIDPDSPMPAPELVPLVPVHPPALAEGAPSGGKSISRKHIRIAYNFEDNVFEVEILGRNGGFVDDEWYAQGDVQTLMNGSIIQIGGVGIRFVLPDVAPGETGAETGLGSDPMSGEDMSFDMAESIEDESAVDLDENEERGRTMTTRNEEEEDEEDEEEEEDEENEGPEVVKTRAKGKKKYEPDPLPVTKRKGPGRPPKNGIISKREQALLARQAREDAKVGADRGSGGLPNRGNVKAGKESKVVKKEDPLLQANGKRKYTKRKRAGGTNDQRGVRESTEQTDSVPPEQSIAAVLPPKPAKEKKPPKPPRSPSPVFDEATLTPEQLAKPTQNYIVLIHEALSNSETGAMALPQIYRAMQRRYPYFKLRATTLGWQSSVRHNLSQNAAFRKIERDGKGWMWGLVPGVSIEREKKRRATPPPVSQQPYYPPGAPSMQYQYSYPGMPPPNGRIPPSSYGMPPGGPPARMPHGLPPRGAHGIPLPESTYQSPYQNTPPPQQSSLRAPQAQPSSNTNGANGHYPTPTSQPPVQVSRSNYQTFKPAPSPSPASNQPRTEALTGSLGGSISNANGQDVVQAVTRYKNDFIDSMPDKAKAESLVTAAINRTLGVSNPKDTTAEAEDPQEKAIMSEIAAMLNDLSKKHIGAQRRASDGIAPPSKPSPTPTDNDAASSLPAAASRAGKIAVQSPFANGDAYARNSTVERDAAEDKGSGKRPFGNRDSDEGNDHDQPESKRVAVEA</sequence>
<feature type="compositionally biased region" description="Low complexity" evidence="4">
    <location>
        <begin position="972"/>
        <end position="983"/>
    </location>
</feature>
<evidence type="ECO:0000313" key="8">
    <source>
        <dbReference type="Proteomes" id="UP000664534"/>
    </source>
</evidence>
<dbReference type="GO" id="GO:0043565">
    <property type="term" value="F:sequence-specific DNA binding"/>
    <property type="evidence" value="ECO:0007669"/>
    <property type="project" value="InterPro"/>
</dbReference>
<dbReference type="Proteomes" id="UP000664534">
    <property type="component" value="Unassembled WGS sequence"/>
</dbReference>
<keyword evidence="8" id="KW-1185">Reference proteome</keyword>
<dbReference type="AlphaFoldDB" id="A0A8H3EGQ5"/>
<feature type="compositionally biased region" description="Polar residues" evidence="4">
    <location>
        <begin position="832"/>
        <end position="843"/>
    </location>
</feature>
<feature type="compositionally biased region" description="Acidic residues" evidence="4">
    <location>
        <begin position="456"/>
        <end position="474"/>
    </location>
</feature>
<name>A0A8H3EGQ5_9LECA</name>
<dbReference type="OrthoDB" id="5402974at2759"/>
<dbReference type="InterPro" id="IPR001766">
    <property type="entry name" value="Fork_head_dom"/>
</dbReference>
<dbReference type="GO" id="GO:0060962">
    <property type="term" value="P:regulation of ribosomal protein gene transcription by RNA polymerase II"/>
    <property type="evidence" value="ECO:0007669"/>
    <property type="project" value="InterPro"/>
</dbReference>
<dbReference type="InterPro" id="IPR045178">
    <property type="entry name" value="Fhl1/FHA1"/>
</dbReference>
<feature type="region of interest" description="Disordered" evidence="4">
    <location>
        <begin position="435"/>
        <end position="624"/>
    </location>
</feature>
<feature type="compositionally biased region" description="Basic and acidic residues" evidence="4">
    <location>
        <begin position="545"/>
        <end position="557"/>
    </location>
</feature>
<feature type="compositionally biased region" description="Basic residues" evidence="4">
    <location>
        <begin position="563"/>
        <end position="573"/>
    </location>
</feature>
<evidence type="ECO:0000313" key="7">
    <source>
        <dbReference type="EMBL" id="CAF9906896.1"/>
    </source>
</evidence>
<evidence type="ECO:0000256" key="3">
    <source>
        <dbReference type="PROSITE-ProRule" id="PRU00089"/>
    </source>
</evidence>
<dbReference type="InterPro" id="IPR030456">
    <property type="entry name" value="TF_fork_head_CS_2"/>
</dbReference>
<evidence type="ECO:0000259" key="6">
    <source>
        <dbReference type="PROSITE" id="PS50039"/>
    </source>
</evidence>
<keyword evidence="1 3" id="KW-0238">DNA-binding</keyword>
<dbReference type="CDD" id="cd00059">
    <property type="entry name" value="FH_FOX"/>
    <property type="match status" value="1"/>
</dbReference>
<feature type="compositionally biased region" description="Acidic residues" evidence="4">
    <location>
        <begin position="435"/>
        <end position="445"/>
    </location>
</feature>
<dbReference type="PROSITE" id="PS00658">
    <property type="entry name" value="FORK_HEAD_2"/>
    <property type="match status" value="1"/>
</dbReference>
<evidence type="ECO:0000256" key="4">
    <source>
        <dbReference type="SAM" id="MobiDB-lite"/>
    </source>
</evidence>
<protein>
    <submittedName>
        <fullName evidence="7">Uncharacterized protein</fullName>
    </submittedName>
</protein>
<feature type="region of interest" description="Disordered" evidence="4">
    <location>
        <begin position="1"/>
        <end position="71"/>
    </location>
</feature>
<dbReference type="EMBL" id="CAJPDT010000003">
    <property type="protein sequence ID" value="CAF9906896.1"/>
    <property type="molecule type" value="Genomic_DNA"/>
</dbReference>
<feature type="region of interest" description="Disordered" evidence="4">
    <location>
        <begin position="942"/>
        <end position="1042"/>
    </location>
</feature>
<feature type="region of interest" description="Disordered" evidence="4">
    <location>
        <begin position="718"/>
        <end position="874"/>
    </location>
</feature>
<dbReference type="PANTHER" id="PTHR21712:SF29">
    <property type="entry name" value="PRE-RRNA-PROCESSING PROTEIN FHL1"/>
    <property type="match status" value="1"/>
</dbReference>
<dbReference type="SUPFAM" id="SSF49879">
    <property type="entry name" value="SMAD/FHA domain"/>
    <property type="match status" value="1"/>
</dbReference>
<feature type="compositionally biased region" description="Basic and acidic residues" evidence="4">
    <location>
        <begin position="1003"/>
        <end position="1042"/>
    </location>
</feature>
<reference evidence="7" key="1">
    <citation type="submission" date="2021-03" db="EMBL/GenBank/DDBJ databases">
        <authorList>
            <person name="Tagirdzhanova G."/>
        </authorList>
    </citation>
    <scope>NUCLEOTIDE SEQUENCE</scope>
</reference>
<organism evidence="7 8">
    <name type="scientific">Imshaugia aleurites</name>
    <dbReference type="NCBI Taxonomy" id="172621"/>
    <lineage>
        <taxon>Eukaryota</taxon>
        <taxon>Fungi</taxon>
        <taxon>Dikarya</taxon>
        <taxon>Ascomycota</taxon>
        <taxon>Pezizomycotina</taxon>
        <taxon>Lecanoromycetes</taxon>
        <taxon>OSLEUM clade</taxon>
        <taxon>Lecanoromycetidae</taxon>
        <taxon>Lecanorales</taxon>
        <taxon>Lecanorineae</taxon>
        <taxon>Parmeliaceae</taxon>
        <taxon>Imshaugia</taxon>
    </lineage>
</organism>
<dbReference type="PRINTS" id="PR00053">
    <property type="entry name" value="FORKHEAD"/>
</dbReference>
<feature type="compositionally biased region" description="Low complexity" evidence="4">
    <location>
        <begin position="218"/>
        <end position="227"/>
    </location>
</feature>
<dbReference type="GO" id="GO:0003700">
    <property type="term" value="F:DNA-binding transcription factor activity"/>
    <property type="evidence" value="ECO:0007669"/>
    <property type="project" value="InterPro"/>
</dbReference>
<evidence type="ECO:0000256" key="2">
    <source>
        <dbReference type="ARBA" id="ARBA00023242"/>
    </source>
</evidence>